<keyword evidence="5 8" id="KW-0694">RNA-binding</keyword>
<dbReference type="GO" id="GO:0031380">
    <property type="term" value="C:nuclear RNA-directed RNA polymerase complex"/>
    <property type="evidence" value="ECO:0007669"/>
    <property type="project" value="TreeGrafter"/>
</dbReference>
<accession>A0AAV1ZJZ7</accession>
<dbReference type="Pfam" id="PF05183">
    <property type="entry name" value="RdRP"/>
    <property type="match status" value="1"/>
</dbReference>
<dbReference type="Proteomes" id="UP001497382">
    <property type="component" value="Unassembled WGS sequence"/>
</dbReference>
<name>A0AAV1ZJZ7_9ARAC</name>
<keyword evidence="3 8" id="KW-0808">Transferase</keyword>
<dbReference type="GO" id="GO:0003723">
    <property type="term" value="F:RNA binding"/>
    <property type="evidence" value="ECO:0007669"/>
    <property type="project" value="UniProtKB-KW"/>
</dbReference>
<comment type="catalytic activity">
    <reaction evidence="7 8">
        <text>RNA(n) + a ribonucleoside 5'-triphosphate = RNA(n+1) + diphosphate</text>
        <dbReference type="Rhea" id="RHEA:21248"/>
        <dbReference type="Rhea" id="RHEA-COMP:14527"/>
        <dbReference type="Rhea" id="RHEA-COMP:17342"/>
        <dbReference type="ChEBI" id="CHEBI:33019"/>
        <dbReference type="ChEBI" id="CHEBI:61557"/>
        <dbReference type="ChEBI" id="CHEBI:140395"/>
        <dbReference type="EC" id="2.7.7.48"/>
    </reaction>
</comment>
<keyword evidence="2 8" id="KW-0696">RNA-directed RNA polymerase</keyword>
<feature type="domain" description="RDRP C-terminal head" evidence="10">
    <location>
        <begin position="1040"/>
        <end position="1180"/>
    </location>
</feature>
<keyword evidence="12" id="KW-1185">Reference proteome</keyword>
<dbReference type="GO" id="GO:0030422">
    <property type="term" value="P:siRNA processing"/>
    <property type="evidence" value="ECO:0007669"/>
    <property type="project" value="TreeGrafter"/>
</dbReference>
<evidence type="ECO:0000256" key="7">
    <source>
        <dbReference type="ARBA" id="ARBA00048744"/>
    </source>
</evidence>
<dbReference type="InterPro" id="IPR007855">
    <property type="entry name" value="RDRP"/>
</dbReference>
<evidence type="ECO:0000256" key="2">
    <source>
        <dbReference type="ARBA" id="ARBA00022484"/>
    </source>
</evidence>
<sequence length="1450" mass="166941">MSELKLKYAVCFMNDGRSMSEFVSQATNFFHNLQQDKFDHSVITEEVKKCYNEFNSDSDLYEIGFTIVCKNVRKNSDIESFASSISKDWCNSARNNQYLHWLLPERSNSFSLNHKSHCGEAKASEFAFGTIPDMKNFVHCYSFCQRGSSSSILCSFSHLQRHFILYISNKHKNDCTHTGEMGHKMRIEYDSLLRIIADVDPSKPAAELFLHMEHPPLIYVTYANKKESSPDNTSLENSVALSRRISKAKEMQYSFDKFERTFNLGCTCNHTLCDSRLKMGKAPVLKIVINDKFQARWLINQLILRHAKKTEICISSMNTVKIHDSLKDFKKFPLFSRGQRAANSENQFNCEYAWKSLNSKSLFIFHQITLKNQHVSNYARDLKHELSRCASENPDAVAKALFDLSDIVDNGIMFIFSSIFKKKFNYFCNFIELNKLPKGMCYVRRVIITPSKVIFLRPYEHFDNRIIRKFGVEYMLRVSIQDDNFEKLTYAVQYNSQKESIMKEVVSKILTSGIAIGSRNYEVLACSTSQLREHGLWLYAEDMNGNTAATIRNWMGDFSAIKNVPKYMARMGQCLSTTEEGVQVSLDAGSEISLKEITTSNERYIFSDGIGRISVDLANEVRAALKKNRGVDEDESLYQPSAFQIRYKGCKGMVAEFPKLQGRAIGIRPSMNKFKCKTSDQLEIVKTSAPRKLFLNKHLITILEQMGIPKETFLDLQSDMILNLLDSLMIEDRASSLLTQTLQMDFPFEDLQKAGISLTNEPFFRSLLLSVFKSYSAKLQSSMRIAIPEKYGRNMLGVLDETGSLKYGEVFVQYSVSTSYPNSPVKVLKGSVIVTKNPCLHPGDVRRLTAIDVKALHHIKDCIVFPAKGKRPHPDEMAGSDLDGDEFVVLWHPDLIFKRTNFKPMDYPVYEETFISHRIELEDMVNFFCEYIQNDCIGSFANAHLMWADYLRDGIFSRKCMNIAKQYPYVLDFAKHGTTKYLKKSERPDQYPDFMQKGLTANTYYSKRALGSLYRSSRVLDACSSKISLPNFSRLETSFFDSDLMYPGWEQFESSAEKHKQKYTDMVNEILHRYGISTEAEAFTGFVDLKFTKKWRQERSDAVKVMKSYMRNIIQKFRYIFLREVQEDIENDDLDAKIKKYQRASAWYMVVYGKLKKTALSFPWIVSDFLIKIKLKKNAQTIQKSNFMHDIDSDIQSCVSSGVIKCNIFDSSETCSCRYLSESILFEWLSHSKLNISSTDKQLVCKNCFDRVITYFWSSPNIYCCSSPNKNECKCSDICSPTELLLKFLKFFIKKTNSQIGKCDGDCDGFIARNLQELSLQTLSYLAITRNVHYFGLNFKTENFTRNVCLEEDSIDFFEEGSPLKIPVKTEVLKDVIENHRDELISYLEKNSGVQHIVLQPDSDLHDNLCIIVNSLGKTWQRWNLEEILLDPDFTDKILCALNINGSVHN</sequence>
<comment type="similarity">
    <text evidence="1 8">Belongs to the RdRP family.</text>
</comment>
<dbReference type="PANTHER" id="PTHR23079">
    <property type="entry name" value="RNA-DEPENDENT RNA POLYMERASE"/>
    <property type="match status" value="1"/>
</dbReference>
<evidence type="ECO:0000313" key="12">
    <source>
        <dbReference type="Proteomes" id="UP001497382"/>
    </source>
</evidence>
<dbReference type="GO" id="GO:0003968">
    <property type="term" value="F:RNA-directed RNA polymerase activity"/>
    <property type="evidence" value="ECO:0007669"/>
    <property type="project" value="UniProtKB-KW"/>
</dbReference>
<evidence type="ECO:0000256" key="1">
    <source>
        <dbReference type="ARBA" id="ARBA00005762"/>
    </source>
</evidence>
<protein>
    <recommendedName>
        <fullName evidence="8">RNA-dependent RNA polymerase</fullName>
        <ecNumber evidence="8">2.7.7.48</ecNumber>
    </recommendedName>
</protein>
<gene>
    <name evidence="11" type="ORF">LARSCL_LOCUS6189</name>
</gene>
<organism evidence="11 12">
    <name type="scientific">Larinioides sclopetarius</name>
    <dbReference type="NCBI Taxonomy" id="280406"/>
    <lineage>
        <taxon>Eukaryota</taxon>
        <taxon>Metazoa</taxon>
        <taxon>Ecdysozoa</taxon>
        <taxon>Arthropoda</taxon>
        <taxon>Chelicerata</taxon>
        <taxon>Arachnida</taxon>
        <taxon>Araneae</taxon>
        <taxon>Araneomorphae</taxon>
        <taxon>Entelegynae</taxon>
        <taxon>Araneoidea</taxon>
        <taxon>Araneidae</taxon>
        <taxon>Larinioides</taxon>
    </lineage>
</organism>
<evidence type="ECO:0000259" key="10">
    <source>
        <dbReference type="Pfam" id="PF26253"/>
    </source>
</evidence>
<evidence type="ECO:0000256" key="6">
    <source>
        <dbReference type="ARBA" id="ARBA00023158"/>
    </source>
</evidence>
<keyword evidence="4 8" id="KW-0548">Nucleotidyltransferase</keyword>
<evidence type="ECO:0000256" key="4">
    <source>
        <dbReference type="ARBA" id="ARBA00022695"/>
    </source>
</evidence>
<dbReference type="Pfam" id="PF26253">
    <property type="entry name" value="RdRP_head"/>
    <property type="match status" value="1"/>
</dbReference>
<keyword evidence="6" id="KW-0943">RNA-mediated gene silencing</keyword>
<evidence type="ECO:0000256" key="5">
    <source>
        <dbReference type="ARBA" id="ARBA00022884"/>
    </source>
</evidence>
<evidence type="ECO:0000256" key="3">
    <source>
        <dbReference type="ARBA" id="ARBA00022679"/>
    </source>
</evidence>
<evidence type="ECO:0000313" key="11">
    <source>
        <dbReference type="EMBL" id="CAL1272103.1"/>
    </source>
</evidence>
<dbReference type="PANTHER" id="PTHR23079:SF55">
    <property type="entry name" value="RNA-DIRECTED RNA POLYMERASE"/>
    <property type="match status" value="1"/>
</dbReference>
<evidence type="ECO:0000256" key="8">
    <source>
        <dbReference type="RuleBase" id="RU363098"/>
    </source>
</evidence>
<dbReference type="EC" id="2.7.7.48" evidence="8"/>
<comment type="caution">
    <text evidence="11">The sequence shown here is derived from an EMBL/GenBank/DDBJ whole genome shotgun (WGS) entry which is preliminary data.</text>
</comment>
<dbReference type="InterPro" id="IPR057596">
    <property type="entry name" value="RDRP_core"/>
</dbReference>
<evidence type="ECO:0000259" key="9">
    <source>
        <dbReference type="Pfam" id="PF05183"/>
    </source>
</evidence>
<proteinExistence type="inferred from homology"/>
<dbReference type="EMBL" id="CAXIEN010000058">
    <property type="protein sequence ID" value="CAL1272103.1"/>
    <property type="molecule type" value="Genomic_DNA"/>
</dbReference>
<reference evidence="11 12" key="1">
    <citation type="submission" date="2024-04" db="EMBL/GenBank/DDBJ databases">
        <authorList>
            <person name="Rising A."/>
            <person name="Reimegard J."/>
            <person name="Sonavane S."/>
            <person name="Akerstrom W."/>
            <person name="Nylinder S."/>
            <person name="Hedman E."/>
            <person name="Kallberg Y."/>
        </authorList>
    </citation>
    <scope>NUCLEOTIDE SEQUENCE [LARGE SCALE GENOMIC DNA]</scope>
</reference>
<dbReference type="InterPro" id="IPR058752">
    <property type="entry name" value="RDRP_C_head"/>
</dbReference>
<feature type="domain" description="RDRP core" evidence="9">
    <location>
        <begin position="448"/>
        <end position="1016"/>
    </location>
</feature>